<keyword evidence="7" id="KW-0539">Nucleus</keyword>
<dbReference type="EC" id="5.6.2.4" evidence="7"/>
<evidence type="ECO:0000313" key="12">
    <source>
        <dbReference type="Proteomes" id="UP000011083"/>
    </source>
</evidence>
<dbReference type="GO" id="GO:0016887">
    <property type="term" value="F:ATP hydrolysis activity"/>
    <property type="evidence" value="ECO:0007669"/>
    <property type="project" value="RHEA"/>
</dbReference>
<keyword evidence="5 7" id="KW-0067">ATP-binding</keyword>
<dbReference type="VEuPathDB" id="AmoebaDB:ACA1_012990"/>
<dbReference type="SMART" id="SM00490">
    <property type="entry name" value="HELICc"/>
    <property type="match status" value="1"/>
</dbReference>
<evidence type="ECO:0000259" key="9">
    <source>
        <dbReference type="PROSITE" id="PS51192"/>
    </source>
</evidence>
<evidence type="ECO:0000259" key="10">
    <source>
        <dbReference type="PROSITE" id="PS51194"/>
    </source>
</evidence>
<evidence type="ECO:0000256" key="1">
    <source>
        <dbReference type="ARBA" id="ARBA00005446"/>
    </source>
</evidence>
<dbReference type="InterPro" id="IPR027417">
    <property type="entry name" value="P-loop_NTPase"/>
</dbReference>
<feature type="compositionally biased region" description="Low complexity" evidence="8">
    <location>
        <begin position="529"/>
        <end position="546"/>
    </location>
</feature>
<dbReference type="InterPro" id="IPR014001">
    <property type="entry name" value="Helicase_ATP-bd"/>
</dbReference>
<dbReference type="InterPro" id="IPR011545">
    <property type="entry name" value="DEAD/DEAH_box_helicase_dom"/>
</dbReference>
<keyword evidence="4 7" id="KW-0347">Helicase</keyword>
<dbReference type="GO" id="GO:0000724">
    <property type="term" value="P:double-strand break repair via homologous recombination"/>
    <property type="evidence" value="ECO:0007669"/>
    <property type="project" value="TreeGrafter"/>
</dbReference>
<dbReference type="PANTHER" id="PTHR13710">
    <property type="entry name" value="DNA HELICASE RECQ FAMILY MEMBER"/>
    <property type="match status" value="1"/>
</dbReference>
<dbReference type="Pfam" id="PF00271">
    <property type="entry name" value="Helicase_C"/>
    <property type="match status" value="1"/>
</dbReference>
<proteinExistence type="inferred from homology"/>
<dbReference type="Pfam" id="PF00270">
    <property type="entry name" value="DEAD"/>
    <property type="match status" value="1"/>
</dbReference>
<dbReference type="EMBL" id="KB007925">
    <property type="protein sequence ID" value="ELR20268.1"/>
    <property type="molecule type" value="Genomic_DNA"/>
</dbReference>
<dbReference type="OrthoDB" id="10261556at2759"/>
<evidence type="ECO:0000256" key="6">
    <source>
        <dbReference type="ARBA" id="ARBA00034617"/>
    </source>
</evidence>
<comment type="catalytic activity">
    <reaction evidence="6 7">
        <text>Couples ATP hydrolysis with the unwinding of duplex DNA by translocating in the 3'-5' direction.</text>
        <dbReference type="EC" id="5.6.2.4"/>
    </reaction>
</comment>
<dbReference type="AlphaFoldDB" id="L8H692"/>
<dbReference type="CDD" id="cd17920">
    <property type="entry name" value="DEXHc_RecQ"/>
    <property type="match status" value="1"/>
</dbReference>
<feature type="domain" description="Helicase ATP-binding" evidence="9">
    <location>
        <begin position="22"/>
        <end position="175"/>
    </location>
</feature>
<accession>L8H692</accession>
<dbReference type="GO" id="GO:0003676">
    <property type="term" value="F:nucleic acid binding"/>
    <property type="evidence" value="ECO:0007669"/>
    <property type="project" value="InterPro"/>
</dbReference>
<dbReference type="InterPro" id="IPR001650">
    <property type="entry name" value="Helicase_C-like"/>
</dbReference>
<dbReference type="PROSITE" id="PS51194">
    <property type="entry name" value="HELICASE_CTER"/>
    <property type="match status" value="1"/>
</dbReference>
<evidence type="ECO:0000256" key="7">
    <source>
        <dbReference type="RuleBase" id="RU364117"/>
    </source>
</evidence>
<feature type="region of interest" description="Disordered" evidence="8">
    <location>
        <begin position="517"/>
        <end position="608"/>
    </location>
</feature>
<dbReference type="KEGG" id="acan:ACA1_012990"/>
<dbReference type="NCBIfam" id="TIGR00614">
    <property type="entry name" value="recQ_fam"/>
    <property type="match status" value="1"/>
</dbReference>
<evidence type="ECO:0000256" key="8">
    <source>
        <dbReference type="SAM" id="MobiDB-lite"/>
    </source>
</evidence>
<dbReference type="GO" id="GO:0005694">
    <property type="term" value="C:chromosome"/>
    <property type="evidence" value="ECO:0007669"/>
    <property type="project" value="TreeGrafter"/>
</dbReference>
<keyword evidence="12" id="KW-1185">Reference proteome</keyword>
<dbReference type="InterPro" id="IPR032284">
    <property type="entry name" value="RecQ_Zn-bd"/>
</dbReference>
<dbReference type="STRING" id="1257118.L8H692"/>
<organism evidence="11 12">
    <name type="scientific">Acanthamoeba castellanii (strain ATCC 30010 / Neff)</name>
    <dbReference type="NCBI Taxonomy" id="1257118"/>
    <lineage>
        <taxon>Eukaryota</taxon>
        <taxon>Amoebozoa</taxon>
        <taxon>Discosea</taxon>
        <taxon>Longamoebia</taxon>
        <taxon>Centramoebida</taxon>
        <taxon>Acanthamoebidae</taxon>
        <taxon>Acanthamoeba</taxon>
    </lineage>
</organism>
<evidence type="ECO:0000256" key="5">
    <source>
        <dbReference type="ARBA" id="ARBA00022840"/>
    </source>
</evidence>
<dbReference type="RefSeq" id="XP_004342378.1">
    <property type="nucleotide sequence ID" value="XM_004342329.1"/>
</dbReference>
<feature type="compositionally biased region" description="Basic and acidic residues" evidence="8">
    <location>
        <begin position="476"/>
        <end position="485"/>
    </location>
</feature>
<dbReference type="GO" id="GO:0005524">
    <property type="term" value="F:ATP binding"/>
    <property type="evidence" value="ECO:0007669"/>
    <property type="project" value="UniProtKB-KW"/>
</dbReference>
<evidence type="ECO:0000313" key="11">
    <source>
        <dbReference type="EMBL" id="ELR20268.1"/>
    </source>
</evidence>
<dbReference type="PANTHER" id="PTHR13710:SF155">
    <property type="entry name" value="ATP-DEPENDENT DNA HELICASE Q-LIKE 3"/>
    <property type="match status" value="1"/>
</dbReference>
<dbReference type="Proteomes" id="UP000011083">
    <property type="component" value="Unassembled WGS sequence"/>
</dbReference>
<dbReference type="GeneID" id="14921120"/>
<comment type="catalytic activity">
    <reaction evidence="7">
        <text>ATP + H2O = ADP + phosphate + H(+)</text>
        <dbReference type="Rhea" id="RHEA:13065"/>
        <dbReference type="ChEBI" id="CHEBI:15377"/>
        <dbReference type="ChEBI" id="CHEBI:15378"/>
        <dbReference type="ChEBI" id="CHEBI:30616"/>
        <dbReference type="ChEBI" id="CHEBI:43474"/>
        <dbReference type="ChEBI" id="CHEBI:456216"/>
    </reaction>
</comment>
<feature type="domain" description="Helicase C-terminal" evidence="10">
    <location>
        <begin position="191"/>
        <end position="346"/>
    </location>
</feature>
<dbReference type="InterPro" id="IPR004589">
    <property type="entry name" value="DNA_helicase_ATP-dep_RecQ"/>
</dbReference>
<reference evidence="11 12" key="1">
    <citation type="journal article" date="2013" name="Genome Biol.">
        <title>Genome of Acanthamoeba castellanii highlights extensive lateral gene transfer and early evolution of tyrosine kinase signaling.</title>
        <authorList>
            <person name="Clarke M."/>
            <person name="Lohan A.J."/>
            <person name="Liu B."/>
            <person name="Lagkouvardos I."/>
            <person name="Roy S."/>
            <person name="Zafar N."/>
            <person name="Bertelli C."/>
            <person name="Schilde C."/>
            <person name="Kianianmomeni A."/>
            <person name="Burglin T.R."/>
            <person name="Frech C."/>
            <person name="Turcotte B."/>
            <person name="Kopec K.O."/>
            <person name="Synnott J.M."/>
            <person name="Choo C."/>
            <person name="Paponov I."/>
            <person name="Finkler A."/>
            <person name="Soon Heng Tan C."/>
            <person name="Hutchins A.P."/>
            <person name="Weinmeier T."/>
            <person name="Rattei T."/>
            <person name="Chu J.S."/>
            <person name="Gimenez G."/>
            <person name="Irimia M."/>
            <person name="Rigden D.J."/>
            <person name="Fitzpatrick D.A."/>
            <person name="Lorenzo-Morales J."/>
            <person name="Bateman A."/>
            <person name="Chiu C.H."/>
            <person name="Tang P."/>
            <person name="Hegemann P."/>
            <person name="Fromm H."/>
            <person name="Raoult D."/>
            <person name="Greub G."/>
            <person name="Miranda-Saavedra D."/>
            <person name="Chen N."/>
            <person name="Nash P."/>
            <person name="Ginger M.L."/>
            <person name="Horn M."/>
            <person name="Schaap P."/>
            <person name="Caler L."/>
            <person name="Loftus B."/>
        </authorList>
    </citation>
    <scope>NUCLEOTIDE SEQUENCE [LARGE SCALE GENOMIC DNA]</scope>
    <source>
        <strain evidence="11 12">Neff</strain>
    </source>
</reference>
<keyword evidence="3 7" id="KW-0378">Hydrolase</keyword>
<dbReference type="OMA" id="EVHIVCA"/>
<dbReference type="Pfam" id="PF16124">
    <property type="entry name" value="RecQ_Zn_bind"/>
    <property type="match status" value="1"/>
</dbReference>
<name>L8H692_ACACF</name>
<comment type="subcellular location">
    <subcellularLocation>
        <location evidence="7">Nucleus</location>
    </subcellularLocation>
</comment>
<dbReference type="GO" id="GO:0005634">
    <property type="term" value="C:nucleus"/>
    <property type="evidence" value="ECO:0007669"/>
    <property type="project" value="UniProtKB-SubCell"/>
</dbReference>
<feature type="region of interest" description="Disordered" evidence="8">
    <location>
        <begin position="476"/>
        <end position="495"/>
    </location>
</feature>
<dbReference type="PROSITE" id="PS51192">
    <property type="entry name" value="HELICASE_ATP_BIND_1"/>
    <property type="match status" value="1"/>
</dbReference>
<sequence>MEEILQNTFGHPQFRPSQREVMVSILSGQDTFVLMPTGAGKSLCFQLPALVLDGITVVVSPLIGISAALLCSSQKKDERDLIQRDITSKQPKTKLLYVTPELIDTQGFLNTLYSLRNNNKLAMFVVDEAHAISEWGHDFRFAYRKLSVFKERFNSTPITRVQTDVVNSLRLDKPLIITLSFNRPNIYYEVRFKDLLGNVHNDIASFISNRAGACGIIYCHKRETCGHVASKLKERGVNAEAYHAGLRDADRTAVQTKWMTGEVDIIVATIAFGMGIDKPDVRFVIHFDVPKNLEGFYQAHGKSSVSLLYYSKDDKSLNSFLLAQAAQKQRERQGQQTGPQPRQNAINNSWEKMVEYCEGKPGCKRKRLLEYFGENTTRLVCGNCDYCIDREKVTKDIKAFNSTERNFASAGFAERQLNALRKKGAKSGGNEGWANEGGEEEFYDSENVFEAKQVAARGPSIDDCGSEKQFWSTLERMEQTEERKQGQKRKFGKFGHLLDQRPSSFCRASDLTDKRVKTDADHGTGFSKASRGASASTRGGRPSGAAAGRGRGASTGGPVQSTLTAFTKAGSLPRGTTQTTSPSTEPSTAAPRTTKLKPFSALEEIDIV</sequence>
<dbReference type="Gene3D" id="3.40.50.300">
    <property type="entry name" value="P-loop containing nucleotide triphosphate hydrolases"/>
    <property type="match status" value="2"/>
</dbReference>
<evidence type="ECO:0000256" key="3">
    <source>
        <dbReference type="ARBA" id="ARBA00022801"/>
    </source>
</evidence>
<protein>
    <recommendedName>
        <fullName evidence="7">ATP-dependent DNA helicase</fullName>
        <ecNumber evidence="7">5.6.2.4</ecNumber>
    </recommendedName>
</protein>
<keyword evidence="2 7" id="KW-0547">Nucleotide-binding</keyword>
<dbReference type="GO" id="GO:0009378">
    <property type="term" value="F:four-way junction helicase activity"/>
    <property type="evidence" value="ECO:0007669"/>
    <property type="project" value="TreeGrafter"/>
</dbReference>
<comment type="similarity">
    <text evidence="1 7">Belongs to the helicase family. RecQ subfamily.</text>
</comment>
<dbReference type="GO" id="GO:0043138">
    <property type="term" value="F:3'-5' DNA helicase activity"/>
    <property type="evidence" value="ECO:0007669"/>
    <property type="project" value="UniProtKB-EC"/>
</dbReference>
<feature type="compositionally biased region" description="Low complexity" evidence="8">
    <location>
        <begin position="576"/>
        <end position="593"/>
    </location>
</feature>
<dbReference type="SUPFAM" id="SSF52540">
    <property type="entry name" value="P-loop containing nucleoside triphosphate hydrolases"/>
    <property type="match status" value="1"/>
</dbReference>
<dbReference type="SMART" id="SM00487">
    <property type="entry name" value="DEXDc"/>
    <property type="match status" value="1"/>
</dbReference>
<dbReference type="GO" id="GO:0005737">
    <property type="term" value="C:cytoplasm"/>
    <property type="evidence" value="ECO:0007669"/>
    <property type="project" value="TreeGrafter"/>
</dbReference>
<gene>
    <name evidence="11" type="ORF">ACA1_012990</name>
</gene>
<evidence type="ECO:0000256" key="4">
    <source>
        <dbReference type="ARBA" id="ARBA00022806"/>
    </source>
</evidence>
<evidence type="ECO:0000256" key="2">
    <source>
        <dbReference type="ARBA" id="ARBA00022741"/>
    </source>
</evidence>